<accession>A0ABY8EXX1</accession>
<gene>
    <name evidence="3" type="ORF">K1718_16900</name>
</gene>
<reference evidence="3 4" key="1">
    <citation type="submission" date="2023-03" db="EMBL/GenBank/DDBJ databases">
        <title>Roseibium porphyridii sp. nov. and Roseibium rhodosorbium sp. nov. isolated from marine algae, Porphyridium cruentum and Rhodosorus marinus, respectively.</title>
        <authorList>
            <person name="Lee M.W."/>
            <person name="Choi B.J."/>
            <person name="Lee J.K."/>
            <person name="Choi D.G."/>
            <person name="Baek J.H."/>
            <person name="Bayburt H."/>
            <person name="Kim J.M."/>
            <person name="Han D.M."/>
            <person name="Kim K.H."/>
            <person name="Jeon C.O."/>
        </authorList>
    </citation>
    <scope>NUCLEOTIDE SEQUENCE [LARGE SCALE GENOMIC DNA]</scope>
    <source>
        <strain evidence="3 4">KMA01</strain>
    </source>
</reference>
<keyword evidence="4" id="KW-1185">Reference proteome</keyword>
<feature type="region of interest" description="Disordered" evidence="1">
    <location>
        <begin position="1"/>
        <end position="28"/>
    </location>
</feature>
<dbReference type="Proteomes" id="UP001209803">
    <property type="component" value="Chromosome"/>
</dbReference>
<name>A0ABY8EXX1_9HYPH</name>
<feature type="compositionally biased region" description="Polar residues" evidence="1">
    <location>
        <begin position="1"/>
        <end position="10"/>
    </location>
</feature>
<feature type="transmembrane region" description="Helical" evidence="2">
    <location>
        <begin position="34"/>
        <end position="53"/>
    </location>
</feature>
<evidence type="ECO:0000256" key="2">
    <source>
        <dbReference type="SAM" id="Phobius"/>
    </source>
</evidence>
<keyword evidence="2" id="KW-0812">Transmembrane</keyword>
<evidence type="ECO:0000313" key="3">
    <source>
        <dbReference type="EMBL" id="WFE87835.1"/>
    </source>
</evidence>
<dbReference type="RefSeq" id="WP_265681467.1">
    <property type="nucleotide sequence ID" value="NZ_CP120863.1"/>
</dbReference>
<feature type="transmembrane region" description="Helical" evidence="2">
    <location>
        <begin position="103"/>
        <end position="121"/>
    </location>
</feature>
<evidence type="ECO:0000256" key="1">
    <source>
        <dbReference type="SAM" id="MobiDB-lite"/>
    </source>
</evidence>
<evidence type="ECO:0000313" key="4">
    <source>
        <dbReference type="Proteomes" id="UP001209803"/>
    </source>
</evidence>
<dbReference type="EMBL" id="CP120863">
    <property type="protein sequence ID" value="WFE87835.1"/>
    <property type="molecule type" value="Genomic_DNA"/>
</dbReference>
<organism evidence="3 4">
    <name type="scientific">Roseibium porphyridii</name>
    <dbReference type="NCBI Taxonomy" id="2866279"/>
    <lineage>
        <taxon>Bacteria</taxon>
        <taxon>Pseudomonadati</taxon>
        <taxon>Pseudomonadota</taxon>
        <taxon>Alphaproteobacteria</taxon>
        <taxon>Hyphomicrobiales</taxon>
        <taxon>Stappiaceae</taxon>
        <taxon>Roseibium</taxon>
    </lineage>
</organism>
<feature type="transmembrane region" description="Helical" evidence="2">
    <location>
        <begin position="74"/>
        <end position="97"/>
    </location>
</feature>
<keyword evidence="2" id="KW-0472">Membrane</keyword>
<keyword evidence="2" id="KW-1133">Transmembrane helix</keyword>
<sequence length="311" mass="33288">MSDTQETSAQAPVKEKKKSNQESRPGSVSPVTMMTVYLCAAIGGTITAIADIVQKEQASAVLKMTSVSARHLDLAVPPLYVFAIVVVLGVLLCFVFQPNNRRAGFAVGAGVIASIMTVTPYQPLKSGLPTAPDSSQEDSLNLPTNKTIQLASSDIGGLMLAMDIVDLAIVPVKNDLAIPVEVKVSFFDRNARRPYEQVQAIAAGQTAVFEFSAKAAKGQVNGELFIQVGGERSSYVSVSGSGPYRSNTLLLTKAVPSFAQSQINKDALNSYSTTTTRAPRPASDSEVRQIYNKPTGFFNSLQQKLLTPKKW</sequence>
<protein>
    <submittedName>
        <fullName evidence="3">Uncharacterized protein</fullName>
    </submittedName>
</protein>
<proteinExistence type="predicted"/>